<feature type="binding site" evidence="2">
    <location>
        <begin position="187"/>
        <end position="188"/>
    </location>
    <ligand>
        <name>substrate</name>
    </ligand>
</feature>
<reference evidence="5 6" key="1">
    <citation type="submission" date="2006-10" db="EMBL/GenBank/DDBJ databases">
        <title>The Genome Sequence of Batrachochytrium dendrobatidis JEL423.</title>
        <authorList>
            <consortium name="The Broad Institute Genome Sequencing Platform"/>
            <person name="Birren B."/>
            <person name="Lander E."/>
            <person name="Galagan J."/>
            <person name="Cuomo C."/>
            <person name="Devon K."/>
            <person name="Jaffe D."/>
            <person name="Butler J."/>
            <person name="Alvarez P."/>
            <person name="Gnerre S."/>
            <person name="Grabherr M."/>
            <person name="Kleber M."/>
            <person name="Mauceli E."/>
            <person name="Brockman W."/>
            <person name="Young S."/>
            <person name="LaButti K."/>
            <person name="Sykes S."/>
            <person name="DeCaprio D."/>
            <person name="Crawford M."/>
            <person name="Koehrsen M."/>
            <person name="Engels R."/>
            <person name="Montgomery P."/>
            <person name="Pearson M."/>
            <person name="Howarth C."/>
            <person name="Larson L."/>
            <person name="White J."/>
            <person name="O'Leary S."/>
            <person name="Kodira C."/>
            <person name="Zeng Q."/>
            <person name="Yandava C."/>
            <person name="Alvarado L."/>
            <person name="Longcore J."/>
            <person name="James T."/>
        </authorList>
    </citation>
    <scope>NUCLEOTIDE SEQUENCE [LARGE SCALE GENOMIC DNA]</scope>
    <source>
        <strain evidence="5 6">JEL423</strain>
    </source>
</reference>
<feature type="binding site" evidence="2">
    <location>
        <begin position="249"/>
        <end position="255"/>
    </location>
    <ligand>
        <name>substrate</name>
    </ligand>
</feature>
<feature type="compositionally biased region" description="Polar residues" evidence="3">
    <location>
        <begin position="541"/>
        <end position="561"/>
    </location>
</feature>
<dbReference type="GO" id="GO:0016020">
    <property type="term" value="C:membrane"/>
    <property type="evidence" value="ECO:0007669"/>
    <property type="project" value="TreeGrafter"/>
</dbReference>
<proteinExistence type="predicted"/>
<dbReference type="PANTHER" id="PTHR10807">
    <property type="entry name" value="MYOTUBULARIN-RELATED"/>
    <property type="match status" value="1"/>
</dbReference>
<evidence type="ECO:0000313" key="5">
    <source>
        <dbReference type="EMBL" id="OAJ42792.1"/>
    </source>
</evidence>
<reference evidence="5 6" key="2">
    <citation type="submission" date="2016-05" db="EMBL/GenBank/DDBJ databases">
        <title>Lineage-specific infection strategies underlie the spectrum of fungal disease in amphibians.</title>
        <authorList>
            <person name="Cuomo C.A."/>
            <person name="Farrer R.A."/>
            <person name="James T."/>
            <person name="Longcore J."/>
            <person name="Birren B."/>
        </authorList>
    </citation>
    <scope>NUCLEOTIDE SEQUENCE [LARGE SCALE GENOMIC DNA]</scope>
    <source>
        <strain evidence="5 6">JEL423</strain>
    </source>
</reference>
<dbReference type="InterPro" id="IPR030564">
    <property type="entry name" value="Myotubularin"/>
</dbReference>
<dbReference type="VEuPathDB" id="FungiDB:BDEG_26204"/>
<dbReference type="InterPro" id="IPR029021">
    <property type="entry name" value="Prot-tyrosine_phosphatase-like"/>
</dbReference>
<protein>
    <recommendedName>
        <fullName evidence="4">Myotubularin phosphatase domain-containing protein</fullName>
    </recommendedName>
</protein>
<dbReference type="STRING" id="403673.A0A177WSC4"/>
<evidence type="ECO:0000256" key="3">
    <source>
        <dbReference type="SAM" id="MobiDB-lite"/>
    </source>
</evidence>
<feature type="domain" description="Myotubularin phosphatase" evidence="4">
    <location>
        <begin position="30"/>
        <end position="627"/>
    </location>
</feature>
<feature type="compositionally biased region" description="Polar residues" evidence="3">
    <location>
        <begin position="749"/>
        <end position="784"/>
    </location>
</feature>
<dbReference type="Pfam" id="PF06602">
    <property type="entry name" value="Myotub-related"/>
    <property type="match status" value="1"/>
</dbReference>
<feature type="region of interest" description="Disordered" evidence="3">
    <location>
        <begin position="538"/>
        <end position="561"/>
    </location>
</feature>
<accession>A0A177WSC4</accession>
<dbReference type="PANTHER" id="PTHR10807:SF128">
    <property type="entry name" value="PHOSPHATIDYLINOSITOL-3,5-BISPHOSPHATE 3-PHOSPHATASE"/>
    <property type="match status" value="1"/>
</dbReference>
<feature type="region of interest" description="Disordered" evidence="3">
    <location>
        <begin position="640"/>
        <end position="664"/>
    </location>
</feature>
<name>A0A177WSC4_BATDL</name>
<organism evidence="5 6">
    <name type="scientific">Batrachochytrium dendrobatidis (strain JEL423)</name>
    <dbReference type="NCBI Taxonomy" id="403673"/>
    <lineage>
        <taxon>Eukaryota</taxon>
        <taxon>Fungi</taxon>
        <taxon>Fungi incertae sedis</taxon>
        <taxon>Chytridiomycota</taxon>
        <taxon>Chytridiomycota incertae sedis</taxon>
        <taxon>Chytridiomycetes</taxon>
        <taxon>Rhizophydiales</taxon>
        <taxon>Rhizophydiales incertae sedis</taxon>
        <taxon>Batrachochytrium</taxon>
    </lineage>
</organism>
<evidence type="ECO:0000313" key="6">
    <source>
        <dbReference type="Proteomes" id="UP000077115"/>
    </source>
</evidence>
<dbReference type="GO" id="GO:0046856">
    <property type="term" value="P:phosphatidylinositol dephosphorylation"/>
    <property type="evidence" value="ECO:0007669"/>
    <property type="project" value="TreeGrafter"/>
</dbReference>
<dbReference type="InterPro" id="IPR010569">
    <property type="entry name" value="Myotubularin-like_Pase_dom"/>
</dbReference>
<dbReference type="OrthoDB" id="271628at2759"/>
<dbReference type="GO" id="GO:0005737">
    <property type="term" value="C:cytoplasm"/>
    <property type="evidence" value="ECO:0007669"/>
    <property type="project" value="TreeGrafter"/>
</dbReference>
<dbReference type="PROSITE" id="PS51339">
    <property type="entry name" value="PPASE_MYOTUBULARIN"/>
    <property type="match status" value="1"/>
</dbReference>
<dbReference type="PROSITE" id="PS00383">
    <property type="entry name" value="TYR_PHOSPHATASE_1"/>
    <property type="match status" value="1"/>
</dbReference>
<feature type="region of interest" description="Disordered" evidence="3">
    <location>
        <begin position="731"/>
        <end position="784"/>
    </location>
</feature>
<dbReference type="AlphaFoldDB" id="A0A177WSC4"/>
<dbReference type="Proteomes" id="UP000077115">
    <property type="component" value="Unassembled WGS sequence"/>
</dbReference>
<dbReference type="InterPro" id="IPR016130">
    <property type="entry name" value="Tyr_Pase_AS"/>
</dbReference>
<evidence type="ECO:0000259" key="4">
    <source>
        <dbReference type="PROSITE" id="PS51339"/>
    </source>
</evidence>
<dbReference type="EMBL" id="DS022308">
    <property type="protein sequence ID" value="OAJ42792.1"/>
    <property type="molecule type" value="Genomic_DNA"/>
</dbReference>
<feature type="active site" description="Phosphocysteine intermediate" evidence="1">
    <location>
        <position position="249"/>
    </location>
</feature>
<sequence length="784" mass="84964">MQRGMNITSLNQVFAFTYKKELSEPLPSRGWSVFDPNIEYASRMGVGSTCASWRLSTINQNYHYSPTYPAILAVPSRISDNVLKHIGKFRSKSRIPALSYIHRTNQMSITRSSQPMIGLKHARSIQDEKLVEAIFASASTVPKPGFTNLIIDARPTTNAIAQTAMGAGTESSENYKGCRISYLGIDNIHVVRDSFNKLFDAFVSPETTHISKSALDRSGWLKHIRNILDGTLQIVQSVHLHNAHVLVHCSDGWDRTAQLSSLAQLCLDPYYRTIDGLQVLLEKEWVSFGHKFKDRCGHLCHDSPSLSAESGVSTYGSNTSAGSVGSVANSTTQIMATQFQVASKSVSASFSSAAKSFLDSGKKSFFGISSGSTSLDSTQNISSVYSSAVSQPSILASSETLTPNNVAPREISPVFPQFLDCLYQLWTQFPNHFEFDERLLGFLFIHLYSCQFGTFLFNNERERREFTLNTSKGASNGMNDGSKNVLLGNSIGVSGVASEPGVNTSSEGNDNACIQNATVSIWDHIAVNRESFLNPLYTPPLETSPSAHPNSTQTVDKSDPTCQSLTATLNATTLDNSNSGESSSVDPLSCGSGTGRVSMLGVPGAISQDHSILFPSTSNLRFWTSFYIKNGPFPVNRANQSQQLAKPKTDDPLDISVSKSSAGSSAFTKPYFSLDRPSASSASIQSSGLLESIDTASNDPLFSPLIPTLKSVRPTTSSQFDELPITMEHPYTMGSTSLSSTGSKRVSRPTLSNPWASSTRTESNDNGTPLQTVDPTSDIPSNFV</sequence>
<evidence type="ECO:0000256" key="2">
    <source>
        <dbReference type="PIRSR" id="PIRSR630564-2"/>
    </source>
</evidence>
<dbReference type="SUPFAM" id="SSF52799">
    <property type="entry name" value="(Phosphotyrosine protein) phosphatases II"/>
    <property type="match status" value="1"/>
</dbReference>
<dbReference type="GO" id="GO:0004438">
    <property type="term" value="F:phosphatidylinositol-3-phosphate phosphatase activity"/>
    <property type="evidence" value="ECO:0007669"/>
    <property type="project" value="TreeGrafter"/>
</dbReference>
<gene>
    <name evidence="5" type="ORF">BDEG_26204</name>
</gene>
<feature type="compositionally biased region" description="Low complexity" evidence="3">
    <location>
        <begin position="734"/>
        <end position="743"/>
    </location>
</feature>
<evidence type="ECO:0000256" key="1">
    <source>
        <dbReference type="PIRSR" id="PIRSR630564-1"/>
    </source>
</evidence>